<evidence type="ECO:0000256" key="7">
    <source>
        <dbReference type="ARBA" id="ARBA00024739"/>
    </source>
</evidence>
<feature type="domain" description="Anti-sigma-28 factor FlgM C-terminal" evidence="10">
    <location>
        <begin position="39"/>
        <end position="93"/>
    </location>
</feature>
<dbReference type="InterPro" id="IPR031316">
    <property type="entry name" value="FlgM_C"/>
</dbReference>
<accession>A0A410H3U8</accession>
<evidence type="ECO:0000313" key="12">
    <source>
        <dbReference type="Proteomes" id="UP000285478"/>
    </source>
</evidence>
<evidence type="ECO:0000256" key="5">
    <source>
        <dbReference type="ARBA" id="ARBA00023015"/>
    </source>
</evidence>
<evidence type="ECO:0000256" key="6">
    <source>
        <dbReference type="ARBA" id="ARBA00023163"/>
    </source>
</evidence>
<keyword evidence="3" id="KW-0678">Repressor</keyword>
<keyword evidence="5" id="KW-0805">Transcription regulation</keyword>
<keyword evidence="12" id="KW-1185">Reference proteome</keyword>
<keyword evidence="11" id="KW-0969">Cilium</keyword>
<gene>
    <name evidence="11" type="primary">flgM</name>
    <name evidence="11" type="ORF">EPV75_07930</name>
</gene>
<dbReference type="SUPFAM" id="SSF101498">
    <property type="entry name" value="Anti-sigma factor FlgM"/>
    <property type="match status" value="1"/>
</dbReference>
<dbReference type="Proteomes" id="UP000285478">
    <property type="component" value="Chromosome"/>
</dbReference>
<dbReference type="RefSeq" id="WP_029938364.1">
    <property type="nucleotide sequence ID" value="NZ_CP035033.1"/>
</dbReference>
<evidence type="ECO:0000313" key="11">
    <source>
        <dbReference type="EMBL" id="QAB15602.1"/>
    </source>
</evidence>
<evidence type="ECO:0000256" key="8">
    <source>
        <dbReference type="ARBA" id="ARBA00030117"/>
    </source>
</evidence>
<keyword evidence="4" id="KW-1005">Bacterial flagellum biogenesis</keyword>
<dbReference type="InterPro" id="IPR007412">
    <property type="entry name" value="FlgM"/>
</dbReference>
<feature type="compositionally biased region" description="Polar residues" evidence="9">
    <location>
        <begin position="1"/>
        <end position="37"/>
    </location>
</feature>
<dbReference type="NCBIfam" id="TIGR03824">
    <property type="entry name" value="FlgM_jcvi"/>
    <property type="match status" value="1"/>
</dbReference>
<keyword evidence="11" id="KW-0966">Cell projection</keyword>
<comment type="similarity">
    <text evidence="1">Belongs to the FlgM family.</text>
</comment>
<evidence type="ECO:0000256" key="2">
    <source>
        <dbReference type="ARBA" id="ARBA00017823"/>
    </source>
</evidence>
<dbReference type="KEGG" id="htr:EPV75_07930"/>
<name>A0A410H3U8_9GAMM</name>
<dbReference type="EMBL" id="CP035033">
    <property type="protein sequence ID" value="QAB15602.1"/>
    <property type="molecule type" value="Genomic_DNA"/>
</dbReference>
<sequence length="101" mass="10621">MDIKSVNQNLVNNRLNDSGNGSPKNAGAQNASQSNVSADKVTLTDVSTQVQTLEKQAAASTVDNSAKIEELKAAIKDGTYQVDAEKVANKLIQTEALFAGN</sequence>
<dbReference type="Pfam" id="PF04316">
    <property type="entry name" value="FlgM"/>
    <property type="match status" value="1"/>
</dbReference>
<evidence type="ECO:0000256" key="1">
    <source>
        <dbReference type="ARBA" id="ARBA00005322"/>
    </source>
</evidence>
<dbReference type="InterPro" id="IPR035890">
    <property type="entry name" value="Anti-sigma-28_factor_FlgM_sf"/>
</dbReference>
<dbReference type="AlphaFoldDB" id="A0A410H3U8"/>
<reference evidence="11 12" key="1">
    <citation type="journal article" date="2018" name="Environ. Microbiol.">
        <title>Genomes of ubiquitous marine and hypersaline Hydrogenovibrio, Thiomicrorhabdus and Thiomicrospira spp. encode a diversity of mechanisms to sustain chemolithoautotrophy in heterogeneous environments.</title>
        <authorList>
            <person name="Scott K.M."/>
            <person name="Williams J."/>
            <person name="Porter C.M.B."/>
            <person name="Russel S."/>
            <person name="Harmer T.L."/>
            <person name="Paul J.H."/>
            <person name="Antonen K.M."/>
            <person name="Bridges M.K."/>
            <person name="Camper G.J."/>
            <person name="Campla C.K."/>
            <person name="Casella L.G."/>
            <person name="Chase E."/>
            <person name="Conrad J.W."/>
            <person name="Cruz M.C."/>
            <person name="Dunlap D.S."/>
            <person name="Duran L."/>
            <person name="Fahsbender E.M."/>
            <person name="Goldsmith D.B."/>
            <person name="Keeley R.F."/>
            <person name="Kondoff M.R."/>
            <person name="Kussy B.I."/>
            <person name="Lane M.K."/>
            <person name="Lawler S."/>
            <person name="Leigh B.A."/>
            <person name="Lewis C."/>
            <person name="Lostal L.M."/>
            <person name="Marking D."/>
            <person name="Mancera P.A."/>
            <person name="McClenthan E.C."/>
            <person name="McIntyre E.A."/>
            <person name="Mine J.A."/>
            <person name="Modi S."/>
            <person name="Moore B.D."/>
            <person name="Morgan W.A."/>
            <person name="Nelson K.M."/>
            <person name="Nguyen K.N."/>
            <person name="Ogburn N."/>
            <person name="Parrino D.G."/>
            <person name="Pedapudi A.D."/>
            <person name="Pelham R.P."/>
            <person name="Preece A.M."/>
            <person name="Rampersad E.A."/>
            <person name="Richardson J.C."/>
            <person name="Rodgers C.M."/>
            <person name="Schaffer B.L."/>
            <person name="Sheridan N.E."/>
            <person name="Solone M.R."/>
            <person name="Staley Z.R."/>
            <person name="Tabuchi M."/>
            <person name="Waide R.J."/>
            <person name="Wanjugi P.W."/>
            <person name="Young S."/>
            <person name="Clum A."/>
            <person name="Daum C."/>
            <person name="Huntemann M."/>
            <person name="Ivanova N."/>
            <person name="Kyrpides N."/>
            <person name="Mikhailova N."/>
            <person name="Palaniappan K."/>
            <person name="Pillay M."/>
            <person name="Reddy T.B.K."/>
            <person name="Shapiro N."/>
            <person name="Stamatis D."/>
            <person name="Varghese N."/>
            <person name="Woyke T."/>
            <person name="Boden R."/>
            <person name="Freyermuth S.K."/>
            <person name="Kerfeld C.A."/>
        </authorList>
    </citation>
    <scope>NUCLEOTIDE SEQUENCE [LARGE SCALE GENOMIC DNA]</scope>
    <source>
        <strain evidence="11 12">JR-2</strain>
    </source>
</reference>
<evidence type="ECO:0000259" key="10">
    <source>
        <dbReference type="Pfam" id="PF04316"/>
    </source>
</evidence>
<evidence type="ECO:0000256" key="4">
    <source>
        <dbReference type="ARBA" id="ARBA00022795"/>
    </source>
</evidence>
<keyword evidence="6" id="KW-0804">Transcription</keyword>
<evidence type="ECO:0000256" key="9">
    <source>
        <dbReference type="SAM" id="MobiDB-lite"/>
    </source>
</evidence>
<dbReference type="GO" id="GO:0045892">
    <property type="term" value="P:negative regulation of DNA-templated transcription"/>
    <property type="evidence" value="ECO:0007669"/>
    <property type="project" value="InterPro"/>
</dbReference>
<evidence type="ECO:0000256" key="3">
    <source>
        <dbReference type="ARBA" id="ARBA00022491"/>
    </source>
</evidence>
<comment type="function">
    <text evidence="7">Responsible for the coupling of flagellin expression to flagellar assembly by preventing expression of the flagellin genes when a component of the middle class of proteins is defective. It negatively regulates flagellar genes by inhibiting the activity of FliA by directly binding to FliA.</text>
</comment>
<dbReference type="GO" id="GO:0044781">
    <property type="term" value="P:bacterial-type flagellum organization"/>
    <property type="evidence" value="ECO:0007669"/>
    <property type="project" value="UniProtKB-KW"/>
</dbReference>
<protein>
    <recommendedName>
        <fullName evidence="2">Negative regulator of flagellin synthesis</fullName>
    </recommendedName>
    <alternativeName>
        <fullName evidence="8">Anti-sigma-28 factor</fullName>
    </alternativeName>
</protein>
<feature type="region of interest" description="Disordered" evidence="9">
    <location>
        <begin position="1"/>
        <end position="40"/>
    </location>
</feature>
<proteinExistence type="inferred from homology"/>
<organism evidence="11 12">
    <name type="scientific">Hydrogenovibrio thermophilus</name>
    <dbReference type="NCBI Taxonomy" id="265883"/>
    <lineage>
        <taxon>Bacteria</taxon>
        <taxon>Pseudomonadati</taxon>
        <taxon>Pseudomonadota</taxon>
        <taxon>Gammaproteobacteria</taxon>
        <taxon>Thiotrichales</taxon>
        <taxon>Piscirickettsiaceae</taxon>
        <taxon>Hydrogenovibrio</taxon>
    </lineage>
</organism>
<keyword evidence="11" id="KW-0282">Flagellum</keyword>